<reference evidence="1" key="1">
    <citation type="journal article" date="2023" name="G3 (Bethesda)">
        <title>A reference genome for the long-term kleptoplast-retaining sea slug Elysia crispata morphotype clarki.</title>
        <authorList>
            <person name="Eastman K.E."/>
            <person name="Pendleton A.L."/>
            <person name="Shaikh M.A."/>
            <person name="Suttiyut T."/>
            <person name="Ogas R."/>
            <person name="Tomko P."/>
            <person name="Gavelis G."/>
            <person name="Widhalm J.R."/>
            <person name="Wisecaver J.H."/>
        </authorList>
    </citation>
    <scope>NUCLEOTIDE SEQUENCE</scope>
    <source>
        <strain evidence="1">ECLA1</strain>
    </source>
</reference>
<evidence type="ECO:0000313" key="2">
    <source>
        <dbReference type="Proteomes" id="UP001283361"/>
    </source>
</evidence>
<dbReference type="Proteomes" id="UP001283361">
    <property type="component" value="Unassembled WGS sequence"/>
</dbReference>
<organism evidence="1 2">
    <name type="scientific">Elysia crispata</name>
    <name type="common">lettuce slug</name>
    <dbReference type="NCBI Taxonomy" id="231223"/>
    <lineage>
        <taxon>Eukaryota</taxon>
        <taxon>Metazoa</taxon>
        <taxon>Spiralia</taxon>
        <taxon>Lophotrochozoa</taxon>
        <taxon>Mollusca</taxon>
        <taxon>Gastropoda</taxon>
        <taxon>Heterobranchia</taxon>
        <taxon>Euthyneura</taxon>
        <taxon>Panpulmonata</taxon>
        <taxon>Sacoglossa</taxon>
        <taxon>Placobranchoidea</taxon>
        <taxon>Plakobranchidae</taxon>
        <taxon>Elysia</taxon>
    </lineage>
</organism>
<evidence type="ECO:0000313" key="1">
    <source>
        <dbReference type="EMBL" id="KAK3764764.1"/>
    </source>
</evidence>
<accession>A0AAE0Z8E8</accession>
<dbReference type="EMBL" id="JAWDGP010004402">
    <property type="protein sequence ID" value="KAK3764764.1"/>
    <property type="molecule type" value="Genomic_DNA"/>
</dbReference>
<dbReference type="AlphaFoldDB" id="A0AAE0Z8E8"/>
<keyword evidence="2" id="KW-1185">Reference proteome</keyword>
<gene>
    <name evidence="1" type="ORF">RRG08_006564</name>
</gene>
<proteinExistence type="predicted"/>
<comment type="caution">
    <text evidence="1">The sequence shown here is derived from an EMBL/GenBank/DDBJ whole genome shotgun (WGS) entry which is preliminary data.</text>
</comment>
<sequence>MDISRLILHVFYPRNQRCVPDMLMKDLRMYDVPLHFPLSEARHTVVVAAVVEAVAVMVMYGSERSLGVDGVCEG</sequence>
<name>A0AAE0Z8E8_9GAST</name>
<protein>
    <submittedName>
        <fullName evidence="1">Uncharacterized protein</fullName>
    </submittedName>
</protein>